<dbReference type="Proteomes" id="UP000321301">
    <property type="component" value="Unassembled WGS sequence"/>
</dbReference>
<keyword evidence="2" id="KW-1185">Reference proteome</keyword>
<organism evidence="1 2">
    <name type="scientific">Cyclobacterium qasimii</name>
    <dbReference type="NCBI Taxonomy" id="1350429"/>
    <lineage>
        <taxon>Bacteria</taxon>
        <taxon>Pseudomonadati</taxon>
        <taxon>Bacteroidota</taxon>
        <taxon>Cytophagia</taxon>
        <taxon>Cytophagales</taxon>
        <taxon>Cyclobacteriaceae</taxon>
        <taxon>Cyclobacterium</taxon>
    </lineage>
</organism>
<gene>
    <name evidence="1" type="ORF">CQA01_33030</name>
</gene>
<comment type="caution">
    <text evidence="1">The sequence shown here is derived from an EMBL/GenBank/DDBJ whole genome shotgun (WGS) entry which is preliminary data.</text>
</comment>
<name>A0A512CEX1_9BACT</name>
<accession>A0A512CEX1</accession>
<sequence>MINKTERDRFITYIGQTYNNIQIWGQYERMVDFLFDEYPKTHRRFDEIAQPFLFTISHAIELALKENIKFFEQYVKSKQLTKFDNWPHLLKSHDLVALSSEFKIFFYRLHKQVNAFKEDKDEFNKYYQTLKKLNNILERNAETFRYSEKLDNDGKTIKLSIKSNKKIDLIEVKSMFDDLKNLFLGAPNAMGVYTDFLDFKKEHPEYKKGKGRLYCQRLPYTEHLLEKVKVKLTQDLKKVNENLWLDPKNYSNFEIQVWENHIYIIEI</sequence>
<dbReference type="AlphaFoldDB" id="A0A512CEX1"/>
<proteinExistence type="predicted"/>
<dbReference type="RefSeq" id="WP_146948170.1">
    <property type="nucleotide sequence ID" value="NZ_BJYV01000016.1"/>
</dbReference>
<protein>
    <submittedName>
        <fullName evidence="1">Uncharacterized protein</fullName>
    </submittedName>
</protein>
<reference evidence="1 2" key="1">
    <citation type="submission" date="2019-07" db="EMBL/GenBank/DDBJ databases">
        <title>Whole genome shotgun sequence of Cyclobacterium qasimii NBRC 106168.</title>
        <authorList>
            <person name="Hosoyama A."/>
            <person name="Uohara A."/>
            <person name="Ohji S."/>
            <person name="Ichikawa N."/>
        </authorList>
    </citation>
    <scope>NUCLEOTIDE SEQUENCE [LARGE SCALE GENOMIC DNA]</scope>
    <source>
        <strain evidence="1 2">NBRC 106168</strain>
    </source>
</reference>
<evidence type="ECO:0000313" key="2">
    <source>
        <dbReference type="Proteomes" id="UP000321301"/>
    </source>
</evidence>
<dbReference type="EMBL" id="BJYV01000016">
    <property type="protein sequence ID" value="GEO22769.1"/>
    <property type="molecule type" value="Genomic_DNA"/>
</dbReference>
<evidence type="ECO:0000313" key="1">
    <source>
        <dbReference type="EMBL" id="GEO22769.1"/>
    </source>
</evidence>